<name>A0A250JYU9_9BACT</name>
<dbReference type="OrthoDB" id="3661251at2"/>
<gene>
    <name evidence="2" type="ORF">MYMAC_004652</name>
</gene>
<dbReference type="PANTHER" id="PTHR12697:SF5">
    <property type="entry name" value="DEOXYHYPUSINE HYDROXYLASE"/>
    <property type="match status" value="1"/>
</dbReference>
<dbReference type="SUPFAM" id="SSF48371">
    <property type="entry name" value="ARM repeat"/>
    <property type="match status" value="2"/>
</dbReference>
<keyword evidence="2" id="KW-0456">Lyase</keyword>
<evidence type="ECO:0000256" key="1">
    <source>
        <dbReference type="ARBA" id="ARBA00022737"/>
    </source>
</evidence>
<dbReference type="Pfam" id="PF13646">
    <property type="entry name" value="HEAT_2"/>
    <property type="match status" value="2"/>
</dbReference>
<reference evidence="2 3" key="1">
    <citation type="submission" date="2017-06" db="EMBL/GenBank/DDBJ databases">
        <title>Sequencing and comparative analysis of myxobacterial genomes.</title>
        <authorList>
            <person name="Rupp O."/>
            <person name="Goesmann A."/>
            <person name="Sogaard-Andersen L."/>
        </authorList>
    </citation>
    <scope>NUCLEOTIDE SEQUENCE [LARGE SCALE GENOMIC DNA]</scope>
    <source>
        <strain evidence="2 3">DSM 14697</strain>
    </source>
</reference>
<dbReference type="InterPro" id="IPR011989">
    <property type="entry name" value="ARM-like"/>
</dbReference>
<dbReference type="Gene3D" id="1.25.10.10">
    <property type="entry name" value="Leucine-rich Repeat Variant"/>
    <property type="match status" value="3"/>
</dbReference>
<keyword evidence="3" id="KW-1185">Reference proteome</keyword>
<dbReference type="GO" id="GO:0016829">
    <property type="term" value="F:lyase activity"/>
    <property type="evidence" value="ECO:0007669"/>
    <property type="project" value="UniProtKB-KW"/>
</dbReference>
<dbReference type="PANTHER" id="PTHR12697">
    <property type="entry name" value="PBS LYASE HEAT-LIKE PROTEIN"/>
    <property type="match status" value="1"/>
</dbReference>
<proteinExistence type="predicted"/>
<keyword evidence="1" id="KW-0677">Repeat</keyword>
<dbReference type="InterPro" id="IPR004155">
    <property type="entry name" value="PBS_lyase_HEAT"/>
</dbReference>
<evidence type="ECO:0000313" key="3">
    <source>
        <dbReference type="Proteomes" id="UP000217343"/>
    </source>
</evidence>
<dbReference type="InterPro" id="IPR016024">
    <property type="entry name" value="ARM-type_fold"/>
</dbReference>
<dbReference type="Pfam" id="PF02985">
    <property type="entry name" value="HEAT"/>
    <property type="match status" value="1"/>
</dbReference>
<protein>
    <submittedName>
        <fullName evidence="2">PBS lyase</fullName>
    </submittedName>
</protein>
<dbReference type="GO" id="GO:0016491">
    <property type="term" value="F:oxidoreductase activity"/>
    <property type="evidence" value="ECO:0007669"/>
    <property type="project" value="TreeGrafter"/>
</dbReference>
<dbReference type="KEGG" id="mmas:MYMAC_004652"/>
<dbReference type="RefSeq" id="WP_095959710.1">
    <property type="nucleotide sequence ID" value="NZ_CP022203.1"/>
</dbReference>
<dbReference type="SMART" id="SM00567">
    <property type="entry name" value="EZ_HEAT"/>
    <property type="match status" value="12"/>
</dbReference>
<dbReference type="EMBL" id="CP022203">
    <property type="protein sequence ID" value="ATB49015.1"/>
    <property type="molecule type" value="Genomic_DNA"/>
</dbReference>
<organism evidence="2 3">
    <name type="scientific">Corallococcus macrosporus DSM 14697</name>
    <dbReference type="NCBI Taxonomy" id="1189310"/>
    <lineage>
        <taxon>Bacteria</taxon>
        <taxon>Pseudomonadati</taxon>
        <taxon>Myxococcota</taxon>
        <taxon>Myxococcia</taxon>
        <taxon>Myxococcales</taxon>
        <taxon>Cystobacterineae</taxon>
        <taxon>Myxococcaceae</taxon>
        <taxon>Corallococcus</taxon>
    </lineage>
</organism>
<accession>A0A250JYU9</accession>
<dbReference type="AlphaFoldDB" id="A0A250JYU9"/>
<dbReference type="InterPro" id="IPR000357">
    <property type="entry name" value="HEAT"/>
</dbReference>
<evidence type="ECO:0000313" key="2">
    <source>
        <dbReference type="EMBL" id="ATB49015.1"/>
    </source>
</evidence>
<sequence length="659" mass="67346">MSPRPELPAAEEARYLALQSLDPCTAGVLEILVVGLHDESWRVRHVAAEALKRMPASSELAARLIAVLGERGETGARNAAAEALAGLGSAALGPLVELLAHPDPDQRKFAADILGQLGQREAAAALVRALSDADLNVRVSAAEALGRIGGAKAMAALEALLEEPEPLLRLSALEGLTLLRHAAPLPVVEALLEDPRLQRSAYRMLGLIPDADATARICQGLTSGLRSVREAALSALGTQAADAAGPRRGALEAGVREALQPLSGLRPRLAEALASDDVRVRAGALVAVASLADATLALPVAECAREARLLREVLHTLGRLGPDGGRALLRGLGELSLPARAAAAEALVELVDASAVAPLCAVLEWVEDELRAVVVRALGRTGASTAVSPLVALLEEPAQAGAASRALAGLAESCRPAVLEALEDAVARRATPAAVAALARVGGVPALPTLKRLARDEDARWRTAAVVAACELDGDVGRELVRAALADEAVPVRIAGVRALARLGGADAGALLSPALRDEDASVRVAAVEAAGDSGALERVPDLVALTRDADGALAVAAVRALARMGAAGPGVLRDAAGHSDVEVVKAALAAGAESSAGVTLALSLLRHARWDVRAAAARVLGDSAGPECLVAAREALEAESDALALRALSEAVERLLRR</sequence>
<dbReference type="Proteomes" id="UP000217343">
    <property type="component" value="Chromosome"/>
</dbReference>